<evidence type="ECO:0000313" key="2">
    <source>
        <dbReference type="EMBL" id="MET3548190.1"/>
    </source>
</evidence>
<feature type="transmembrane region" description="Helical" evidence="1">
    <location>
        <begin position="53"/>
        <end position="77"/>
    </location>
</feature>
<keyword evidence="3" id="KW-1185">Reference proteome</keyword>
<evidence type="ECO:0000256" key="1">
    <source>
        <dbReference type="SAM" id="Phobius"/>
    </source>
</evidence>
<keyword evidence="1" id="KW-0812">Transmembrane</keyword>
<protein>
    <recommendedName>
        <fullName evidence="4">HAMP domain-containing protein</fullName>
    </recommendedName>
</protein>
<gene>
    <name evidence="2" type="ORF">ABID47_004818</name>
</gene>
<evidence type="ECO:0008006" key="4">
    <source>
        <dbReference type="Google" id="ProtNLM"/>
    </source>
</evidence>
<keyword evidence="1" id="KW-0472">Membrane</keyword>
<keyword evidence="1" id="KW-1133">Transmembrane helix</keyword>
<feature type="transmembrane region" description="Helical" evidence="1">
    <location>
        <begin position="12"/>
        <end position="33"/>
    </location>
</feature>
<dbReference type="RefSeq" id="WP_354500408.1">
    <property type="nucleotide sequence ID" value="NZ_JBEPLV010000005.1"/>
</dbReference>
<comment type="caution">
    <text evidence="2">The sequence shown here is derived from an EMBL/GenBank/DDBJ whole genome shotgun (WGS) entry which is preliminary data.</text>
</comment>
<accession>A0ABV2F8T5</accession>
<reference evidence="2 3" key="1">
    <citation type="submission" date="2024-06" db="EMBL/GenBank/DDBJ databases">
        <title>Genomic Encyclopedia of Type Strains, Phase IV (KMG-IV): sequencing the most valuable type-strain genomes for metagenomic binning, comparative biology and taxonomic classification.</title>
        <authorList>
            <person name="Goeker M."/>
        </authorList>
    </citation>
    <scope>NUCLEOTIDE SEQUENCE [LARGE SCALE GENOMIC DNA]</scope>
    <source>
        <strain evidence="2 3">DSM 17253</strain>
    </source>
</reference>
<dbReference type="Proteomes" id="UP001549098">
    <property type="component" value="Unassembled WGS sequence"/>
</dbReference>
<proteinExistence type="predicted"/>
<organism evidence="2 3">
    <name type="scientific">Paenibacillus favisporus</name>
    <dbReference type="NCBI Taxonomy" id="221028"/>
    <lineage>
        <taxon>Bacteria</taxon>
        <taxon>Bacillati</taxon>
        <taxon>Bacillota</taxon>
        <taxon>Bacilli</taxon>
        <taxon>Bacillales</taxon>
        <taxon>Paenibacillaceae</taxon>
        <taxon>Paenibacillus</taxon>
    </lineage>
</organism>
<sequence length="203" mass="22707">MRKWLTVRAAYLYTVTGSALLSAIVLFLTYRVFAWSYAHVSPDSFFARLARGLVNYIGRTPIVAVVFLIVFAGLFMLRSQKLADDMKQIVRAAEELADRGSFRELKVASGGELKALASHLQGIRRWMTTSSADRISTPPIQNETTPLLDNEEVMAVILRIKSLLRTLEAADLNGQRPPDFDMESVKREAQGLERLLESLMTAS</sequence>
<evidence type="ECO:0000313" key="3">
    <source>
        <dbReference type="Proteomes" id="UP001549098"/>
    </source>
</evidence>
<dbReference type="EMBL" id="JBEPLV010000005">
    <property type="protein sequence ID" value="MET3548190.1"/>
    <property type="molecule type" value="Genomic_DNA"/>
</dbReference>
<name>A0ABV2F8T5_9BACL</name>